<feature type="domain" description="Helicase ATP-binding" evidence="10">
    <location>
        <begin position="252"/>
        <end position="445"/>
    </location>
</feature>
<dbReference type="InterPro" id="IPR014001">
    <property type="entry name" value="Helicase_ATP-bd"/>
</dbReference>
<dbReference type="HOGENOM" id="CLU_010123_0_0_12"/>
<dbReference type="EMBL" id="CP001698">
    <property type="protein sequence ID" value="ADN01349.1"/>
    <property type="molecule type" value="Genomic_DNA"/>
</dbReference>
<dbReference type="InterPro" id="IPR038257">
    <property type="entry name" value="CRISPR-assoc_Cas3_HD_sf"/>
</dbReference>
<evidence type="ECO:0000313" key="13">
    <source>
        <dbReference type="Proteomes" id="UP000001296"/>
    </source>
</evidence>
<accession>E0RPN5</accession>
<dbReference type="RefSeq" id="WP_013313190.1">
    <property type="nucleotide sequence ID" value="NC_014484.1"/>
</dbReference>
<evidence type="ECO:0000256" key="8">
    <source>
        <dbReference type="ARBA" id="ARBA00022840"/>
    </source>
</evidence>
<organism evidence="12 13">
    <name type="scientific">Winmispira thermophila (strain ATCC 49972 / DSM 6192 / RI 19.B1)</name>
    <name type="common">Spirochaeta thermophila</name>
    <dbReference type="NCBI Taxonomy" id="665571"/>
    <lineage>
        <taxon>Bacteria</taxon>
        <taxon>Pseudomonadati</taxon>
        <taxon>Spirochaetota</taxon>
        <taxon>Spirochaetia</taxon>
        <taxon>Winmispirales</taxon>
        <taxon>Winmispiraceae</taxon>
        <taxon>Winmispira</taxon>
    </lineage>
</organism>
<dbReference type="Proteomes" id="UP000001296">
    <property type="component" value="Chromosome"/>
</dbReference>
<dbReference type="GO" id="GO:0046872">
    <property type="term" value="F:metal ion binding"/>
    <property type="evidence" value="ECO:0007669"/>
    <property type="project" value="UniProtKB-KW"/>
</dbReference>
<evidence type="ECO:0008006" key="14">
    <source>
        <dbReference type="Google" id="ProtNLM"/>
    </source>
</evidence>
<dbReference type="SUPFAM" id="SSF52540">
    <property type="entry name" value="P-loop containing nucleoside triphosphate hydrolases"/>
    <property type="match status" value="1"/>
</dbReference>
<reference key="1">
    <citation type="submission" date="2009-08" db="EMBL/GenBank/DDBJ databases">
        <title>The genome sequence of Spirochaeta thermophila DSM6192.</title>
        <authorList>
            <person name="Angelov A."/>
            <person name="Mientus M."/>
            <person name="Wittenberg S."/>
            <person name="Lehmann R."/>
            <person name="Liesegang H."/>
            <person name="Daniel R."/>
            <person name="Liebl W."/>
        </authorList>
    </citation>
    <scope>NUCLEOTIDE SEQUENCE</scope>
    <source>
        <strain>DSM 6192</strain>
    </source>
</reference>
<dbReference type="InterPro" id="IPR054712">
    <property type="entry name" value="Cas3-like_dom"/>
</dbReference>
<dbReference type="KEGG" id="sta:STHERM_c03770"/>
<dbReference type="CDD" id="cd17930">
    <property type="entry name" value="DEXHc_cas3"/>
    <property type="match status" value="1"/>
</dbReference>
<evidence type="ECO:0000256" key="2">
    <source>
        <dbReference type="ARBA" id="ARBA00009046"/>
    </source>
</evidence>
<keyword evidence="8" id="KW-0067">ATP-binding</keyword>
<sequence length="769" mass="87553">MFYAHSRPDLPKDKWQTLEEHLAEVGSLAGMFARKWDAEVLGVIAGRYHDLGKAQDDFLKRLEGSSTPVDHSTPGALFVKEQFSQRGKDFEPLGMFLAYPIAGHHTGLPNGRDASDHNLFTRLQKTSPLPPHNLQQVAHLLDISEDALAHQIERLKRDLGRYLSKTPPDLTRAGMYLYLFVKMIYSALVDADFLDTERFMDPERSRLRGAYPPIERLHARFFDSMERFLEERTSHPSPVDAIRGEIYRACLDAAREPQGFFSLTVPTGGGKTLSSFAFALTHALTHHLERVIYVLPYTSIIEQNADVLRRFVGDDAIIEHHSNYESKEEVHGGVASSDTYSEAELKRQLATENWDAPVIVTTSVQFFESLFSHRTSKNKKLHNIARSVVIFDEAQTIPREHLLPILRALEVLVHHFGVTVVFCTATQPALNKRNDFDGIEGVREIIPDPHDLARRMERVHPQYVGLLSYETLVDSLAEESQVLCIVDTRKKARNLFSCLASRISEGRFHLSAAMCPTHRSEVLRRIRETLSQGKSCRVVTTQLIEAGVDVDFPVVYRSIAGIDSLAQAAGRCNREGKLEKGRLLVFELEGEDVPNIGDFRPRAEVAREVIRKVLRNGREDDHFLSLRSVREFFEHFLWRMSHALDKRGITEKLKGVLRDIDIPYEDIGKGFHIIDEPVISLYIPYDERATSLLRTLRTEGPSSRVMRSLQRYVVQVHDKAFQKYGEMGVVEEVYEGFFALTEWGREHFYDAEMGLLPPTDTLRAEDLIV</sequence>
<dbReference type="NCBIfam" id="TIGR01596">
    <property type="entry name" value="cas3_HD"/>
    <property type="match status" value="1"/>
</dbReference>
<dbReference type="GO" id="GO:0005524">
    <property type="term" value="F:ATP binding"/>
    <property type="evidence" value="ECO:0007669"/>
    <property type="project" value="UniProtKB-KW"/>
</dbReference>
<keyword evidence="9" id="KW-0051">Antiviral defense</keyword>
<comment type="similarity">
    <text evidence="2">In the central section; belongs to the CRISPR-associated helicase Cas3 family.</text>
</comment>
<dbReference type="PROSITE" id="PS51643">
    <property type="entry name" value="HD_CAS3"/>
    <property type="match status" value="1"/>
</dbReference>
<dbReference type="Pfam" id="PF22590">
    <property type="entry name" value="Cas3-like_C_2"/>
    <property type="match status" value="1"/>
</dbReference>
<dbReference type="InterPro" id="IPR052511">
    <property type="entry name" value="ATP-dep_Helicase"/>
</dbReference>
<evidence type="ECO:0000313" key="12">
    <source>
        <dbReference type="EMBL" id="ADN01349.1"/>
    </source>
</evidence>
<dbReference type="InterPro" id="IPR006483">
    <property type="entry name" value="CRISPR-assoc_Cas3_HD"/>
</dbReference>
<dbReference type="InterPro" id="IPR006474">
    <property type="entry name" value="Helicase_Cas3_CRISPR-ass_core"/>
</dbReference>
<proteinExistence type="inferred from homology"/>
<dbReference type="Pfam" id="PF01966">
    <property type="entry name" value="HD"/>
    <property type="match status" value="1"/>
</dbReference>
<evidence type="ECO:0000256" key="4">
    <source>
        <dbReference type="ARBA" id="ARBA00022723"/>
    </source>
</evidence>
<dbReference type="Pfam" id="PF00270">
    <property type="entry name" value="DEAD"/>
    <property type="match status" value="1"/>
</dbReference>
<evidence type="ECO:0000256" key="3">
    <source>
        <dbReference type="ARBA" id="ARBA00022722"/>
    </source>
</evidence>
<comment type="similarity">
    <text evidence="1">In the N-terminal section; belongs to the CRISPR-associated nuclease Cas3-HD family.</text>
</comment>
<keyword evidence="4" id="KW-0479">Metal-binding</keyword>
<dbReference type="GO" id="GO:0016887">
    <property type="term" value="F:ATP hydrolysis activity"/>
    <property type="evidence" value="ECO:0007669"/>
    <property type="project" value="TreeGrafter"/>
</dbReference>
<dbReference type="AlphaFoldDB" id="E0RPN5"/>
<dbReference type="InterPro" id="IPR027417">
    <property type="entry name" value="P-loop_NTPase"/>
</dbReference>
<evidence type="ECO:0000259" key="11">
    <source>
        <dbReference type="PROSITE" id="PS51643"/>
    </source>
</evidence>
<feature type="domain" description="HD Cas3-type" evidence="11">
    <location>
        <begin position="11"/>
        <end position="194"/>
    </location>
</feature>
<evidence type="ECO:0000256" key="6">
    <source>
        <dbReference type="ARBA" id="ARBA00022801"/>
    </source>
</evidence>
<dbReference type="PaxDb" id="665571-STHERM_c03770"/>
<dbReference type="Gene3D" id="3.40.50.300">
    <property type="entry name" value="P-loop containing nucleotide triphosphate hydrolases"/>
    <property type="match status" value="2"/>
</dbReference>
<dbReference type="PANTHER" id="PTHR47962:SF5">
    <property type="entry name" value="ATP-DEPENDENT HELICASE LHR-RELATED"/>
    <property type="match status" value="1"/>
</dbReference>
<dbReference type="Gene3D" id="1.10.3210.30">
    <property type="match status" value="1"/>
</dbReference>
<dbReference type="InterPro" id="IPR011545">
    <property type="entry name" value="DEAD/DEAH_box_helicase_dom"/>
</dbReference>
<keyword evidence="5" id="KW-0547">Nucleotide-binding</keyword>
<name>E0RPN5_WINT6</name>
<keyword evidence="6" id="KW-0378">Hydrolase</keyword>
<evidence type="ECO:0000256" key="9">
    <source>
        <dbReference type="ARBA" id="ARBA00023118"/>
    </source>
</evidence>
<dbReference type="InterPro" id="IPR006674">
    <property type="entry name" value="HD_domain"/>
</dbReference>
<dbReference type="PANTHER" id="PTHR47962">
    <property type="entry name" value="ATP-DEPENDENT HELICASE LHR-RELATED-RELATED"/>
    <property type="match status" value="1"/>
</dbReference>
<dbReference type="eggNOG" id="COG1203">
    <property type="taxonomic scope" value="Bacteria"/>
</dbReference>
<reference evidence="12 13" key="2">
    <citation type="journal article" date="2010" name="J. Bacteriol.">
        <title>Genome sequence of the polysaccharide-degrading, thermophilic anaerobe Spirochaeta thermophila DSM 6192.</title>
        <authorList>
            <person name="Angelov A."/>
            <person name="Liebl S."/>
            <person name="Ballschmiter M."/>
            <person name="Bomeke M."/>
            <person name="Lehmann R."/>
            <person name="Liesegang H."/>
            <person name="Daniel R."/>
            <person name="Liebl W."/>
        </authorList>
    </citation>
    <scope>NUCLEOTIDE SEQUENCE [LARGE SCALE GENOMIC DNA]</scope>
    <source>
        <strain evidence="13">ATCC 49972 / DSM 6192 / RI 19.B1</strain>
    </source>
</reference>
<protein>
    <recommendedName>
        <fullName evidence="14">CRISPR-associated helicase Cas3</fullName>
    </recommendedName>
</protein>
<dbReference type="CDD" id="cd09641">
    <property type="entry name" value="Cas3''_I"/>
    <property type="match status" value="1"/>
</dbReference>
<dbReference type="PROSITE" id="PS51192">
    <property type="entry name" value="HELICASE_ATP_BIND_1"/>
    <property type="match status" value="1"/>
</dbReference>
<dbReference type="GO" id="GO:0003677">
    <property type="term" value="F:DNA binding"/>
    <property type="evidence" value="ECO:0007669"/>
    <property type="project" value="TreeGrafter"/>
</dbReference>
<evidence type="ECO:0000256" key="5">
    <source>
        <dbReference type="ARBA" id="ARBA00022741"/>
    </source>
</evidence>
<dbReference type="NCBIfam" id="TIGR01587">
    <property type="entry name" value="cas3_core"/>
    <property type="match status" value="1"/>
</dbReference>
<dbReference type="SMART" id="SM00487">
    <property type="entry name" value="DEXDc"/>
    <property type="match status" value="1"/>
</dbReference>
<dbReference type="GO" id="GO:0051607">
    <property type="term" value="P:defense response to virus"/>
    <property type="evidence" value="ECO:0007669"/>
    <property type="project" value="UniProtKB-KW"/>
</dbReference>
<dbReference type="GO" id="GO:0004518">
    <property type="term" value="F:nuclease activity"/>
    <property type="evidence" value="ECO:0007669"/>
    <property type="project" value="UniProtKB-KW"/>
</dbReference>
<evidence type="ECO:0000256" key="1">
    <source>
        <dbReference type="ARBA" id="ARBA00006847"/>
    </source>
</evidence>
<keyword evidence="3" id="KW-0540">Nuclease</keyword>
<dbReference type="GO" id="GO:0004386">
    <property type="term" value="F:helicase activity"/>
    <property type="evidence" value="ECO:0007669"/>
    <property type="project" value="UniProtKB-KW"/>
</dbReference>
<gene>
    <name evidence="12" type="ordered locus">STHERM_c03770</name>
</gene>
<keyword evidence="7" id="KW-0347">Helicase</keyword>
<evidence type="ECO:0000256" key="7">
    <source>
        <dbReference type="ARBA" id="ARBA00022806"/>
    </source>
</evidence>
<evidence type="ECO:0000259" key="10">
    <source>
        <dbReference type="PROSITE" id="PS51192"/>
    </source>
</evidence>